<dbReference type="AlphaFoldDB" id="A0A7S0WV03"/>
<accession>A0A7S0WV03</accession>
<evidence type="ECO:0008006" key="2">
    <source>
        <dbReference type="Google" id="ProtNLM"/>
    </source>
</evidence>
<name>A0A7S0WV03_9CHLO</name>
<organism evidence="1">
    <name type="scientific">Chlamydomonas leiostraca</name>
    <dbReference type="NCBI Taxonomy" id="1034604"/>
    <lineage>
        <taxon>Eukaryota</taxon>
        <taxon>Viridiplantae</taxon>
        <taxon>Chlorophyta</taxon>
        <taxon>core chlorophytes</taxon>
        <taxon>Chlorophyceae</taxon>
        <taxon>CS clade</taxon>
        <taxon>Chlamydomonadales</taxon>
        <taxon>Chlamydomonadaceae</taxon>
        <taxon>Chlamydomonas</taxon>
    </lineage>
</organism>
<gene>
    <name evidence="1" type="ORF">CLEI1391_LOCUS11828</name>
</gene>
<evidence type="ECO:0000313" key="1">
    <source>
        <dbReference type="EMBL" id="CAD8684520.1"/>
    </source>
</evidence>
<proteinExistence type="predicted"/>
<protein>
    <recommendedName>
        <fullName evidence="2">Flagellar associated protein</fullName>
    </recommendedName>
</protein>
<reference evidence="1" key="1">
    <citation type="submission" date="2021-01" db="EMBL/GenBank/DDBJ databases">
        <authorList>
            <person name="Corre E."/>
            <person name="Pelletier E."/>
            <person name="Niang G."/>
            <person name="Scheremetjew M."/>
            <person name="Finn R."/>
            <person name="Kale V."/>
            <person name="Holt S."/>
            <person name="Cochrane G."/>
            <person name="Meng A."/>
            <person name="Brown T."/>
            <person name="Cohen L."/>
        </authorList>
    </citation>
    <scope>NUCLEOTIDE SEQUENCE</scope>
    <source>
        <strain evidence="1">SAG 11-49</strain>
    </source>
</reference>
<dbReference type="EMBL" id="HBFB01021011">
    <property type="protein sequence ID" value="CAD8684520.1"/>
    <property type="molecule type" value="Transcribed_RNA"/>
</dbReference>
<sequence length="281" mass="31084">MFEEEQPAPVFYDTDRGHKMTLATGVATSPVRYSIMRSAAPRFPHNHTQSVPFGVYNTDTLQKKTLESWARDNTRFYSASFQSKGERFSRPWTSPATDALYDVERLKNSAPATLARCLDWSPQNYAILRSRYKRFNDKPAGEGPDVMYDTDVLHKASLATAVARSPLSYKMATPTAKLAQERASPELGPGAYTSKHWREVRVSEYLDARPLSSMASRTPRFGGKHGATGGLGLGTTWSAEKDTAAWAKRGVSIAKTEYLRPQYLPKAYMSAGAGGKGEKGK</sequence>